<dbReference type="NCBIfam" id="NF003814">
    <property type="entry name" value="PRK05406.1-3"/>
    <property type="match status" value="1"/>
</dbReference>
<organism evidence="1 2">
    <name type="scientific">Deinococcus aquiradiocola</name>
    <dbReference type="NCBI Taxonomy" id="393059"/>
    <lineage>
        <taxon>Bacteria</taxon>
        <taxon>Thermotogati</taxon>
        <taxon>Deinococcota</taxon>
        <taxon>Deinococci</taxon>
        <taxon>Deinococcales</taxon>
        <taxon>Deinococcaceae</taxon>
        <taxon>Deinococcus</taxon>
    </lineage>
</organism>
<dbReference type="Gene3D" id="3.20.20.370">
    <property type="entry name" value="Glycoside hydrolase/deacetylase"/>
    <property type="match status" value="1"/>
</dbReference>
<dbReference type="AlphaFoldDB" id="A0A917URU1"/>
<comment type="caution">
    <text evidence="1">The sequence shown here is derived from an EMBL/GenBank/DDBJ whole genome shotgun (WGS) entry which is preliminary data.</text>
</comment>
<dbReference type="EMBL" id="BMOE01000008">
    <property type="protein sequence ID" value="GGJ80108.1"/>
    <property type="molecule type" value="Genomic_DNA"/>
</dbReference>
<reference evidence="1" key="1">
    <citation type="journal article" date="2014" name="Int. J. Syst. Evol. Microbiol.">
        <title>Complete genome sequence of Corynebacterium casei LMG S-19264T (=DSM 44701T), isolated from a smear-ripened cheese.</title>
        <authorList>
            <consortium name="US DOE Joint Genome Institute (JGI-PGF)"/>
            <person name="Walter F."/>
            <person name="Albersmeier A."/>
            <person name="Kalinowski J."/>
            <person name="Ruckert C."/>
        </authorList>
    </citation>
    <scope>NUCLEOTIDE SEQUENCE</scope>
    <source>
        <strain evidence="1">JCM 14371</strain>
    </source>
</reference>
<dbReference type="Pfam" id="PF03746">
    <property type="entry name" value="LamB_YcsF"/>
    <property type="match status" value="1"/>
</dbReference>
<name>A0A917URU1_9DEIO</name>
<dbReference type="Proteomes" id="UP000635726">
    <property type="component" value="Unassembled WGS sequence"/>
</dbReference>
<dbReference type="PANTHER" id="PTHR30292">
    <property type="entry name" value="UNCHARACTERIZED PROTEIN YBGL-RELATED"/>
    <property type="match status" value="1"/>
</dbReference>
<accession>A0A917URU1</accession>
<dbReference type="SUPFAM" id="SSF88713">
    <property type="entry name" value="Glycoside hydrolase/deacetylase"/>
    <property type="match status" value="1"/>
</dbReference>
<dbReference type="CDD" id="cd10787">
    <property type="entry name" value="LamB_YcsF_like"/>
    <property type="match status" value="1"/>
</dbReference>
<dbReference type="InterPro" id="IPR011330">
    <property type="entry name" value="Glyco_hydro/deAcase_b/a-brl"/>
</dbReference>
<sequence>MDLNADAGESYGRWTLGDDARLYPHLSSVNLALGAHAGDPGTLRRAVDLARQHGLGIGAHPGYPDLQGFGRRELALTPEEIHDLTLAQLGTLSAFLHLSGTPMQHVKAHGALYFRIHGDAHAGQAFCHAVQRFVPHAALMVLAGPAGETLAATAHASGLRVWREAFPERGYLASGLLAPRSLPGSSVHDPHEAADRAVQMARGTLTALDGTRIALHADTLCIHGDNPNAVQIAAAVRAALAAADVPVAPPA</sequence>
<reference evidence="1" key="2">
    <citation type="submission" date="2020-09" db="EMBL/GenBank/DDBJ databases">
        <authorList>
            <person name="Sun Q."/>
            <person name="Ohkuma M."/>
        </authorList>
    </citation>
    <scope>NUCLEOTIDE SEQUENCE</scope>
    <source>
        <strain evidence="1">JCM 14371</strain>
    </source>
</reference>
<gene>
    <name evidence="1" type="ORF">GCM10008939_25030</name>
</gene>
<proteinExistence type="predicted"/>
<keyword evidence="2" id="KW-1185">Reference proteome</keyword>
<evidence type="ECO:0000313" key="1">
    <source>
        <dbReference type="EMBL" id="GGJ80108.1"/>
    </source>
</evidence>
<dbReference type="NCBIfam" id="NF003816">
    <property type="entry name" value="PRK05406.1-5"/>
    <property type="match status" value="1"/>
</dbReference>
<dbReference type="RefSeq" id="WP_188963608.1">
    <property type="nucleotide sequence ID" value="NZ_BMOE01000008.1"/>
</dbReference>
<protein>
    <submittedName>
        <fullName evidence="1">UPF0271 protein</fullName>
    </submittedName>
</protein>
<dbReference type="GO" id="GO:0005975">
    <property type="term" value="P:carbohydrate metabolic process"/>
    <property type="evidence" value="ECO:0007669"/>
    <property type="project" value="InterPro"/>
</dbReference>
<evidence type="ECO:0000313" key="2">
    <source>
        <dbReference type="Proteomes" id="UP000635726"/>
    </source>
</evidence>
<dbReference type="InterPro" id="IPR005501">
    <property type="entry name" value="LamB/YcsF/PxpA-like"/>
</dbReference>
<dbReference type="PANTHER" id="PTHR30292:SF0">
    <property type="entry name" value="5-OXOPROLINASE SUBUNIT A"/>
    <property type="match status" value="1"/>
</dbReference>